<accession>A0AA38KUZ7</accession>
<feature type="non-terminal residue" evidence="1">
    <location>
        <position position="1"/>
    </location>
</feature>
<organism evidence="1 2">
    <name type="scientific">Taxus chinensis</name>
    <name type="common">Chinese yew</name>
    <name type="synonym">Taxus wallichiana var. chinensis</name>
    <dbReference type="NCBI Taxonomy" id="29808"/>
    <lineage>
        <taxon>Eukaryota</taxon>
        <taxon>Viridiplantae</taxon>
        <taxon>Streptophyta</taxon>
        <taxon>Embryophyta</taxon>
        <taxon>Tracheophyta</taxon>
        <taxon>Spermatophyta</taxon>
        <taxon>Pinopsida</taxon>
        <taxon>Pinidae</taxon>
        <taxon>Conifers II</taxon>
        <taxon>Cupressales</taxon>
        <taxon>Taxaceae</taxon>
        <taxon>Taxus</taxon>
    </lineage>
</organism>
<evidence type="ECO:0000313" key="2">
    <source>
        <dbReference type="Proteomes" id="UP000824469"/>
    </source>
</evidence>
<name>A0AA38KUZ7_TAXCH</name>
<gene>
    <name evidence="1" type="ORF">KI387_009961</name>
</gene>
<reference evidence="1 2" key="1">
    <citation type="journal article" date="2021" name="Nat. Plants">
        <title>The Taxus genome provides insights into paclitaxel biosynthesis.</title>
        <authorList>
            <person name="Xiong X."/>
            <person name="Gou J."/>
            <person name="Liao Q."/>
            <person name="Li Y."/>
            <person name="Zhou Q."/>
            <person name="Bi G."/>
            <person name="Li C."/>
            <person name="Du R."/>
            <person name="Wang X."/>
            <person name="Sun T."/>
            <person name="Guo L."/>
            <person name="Liang H."/>
            <person name="Lu P."/>
            <person name="Wu Y."/>
            <person name="Zhang Z."/>
            <person name="Ro D.K."/>
            <person name="Shang Y."/>
            <person name="Huang S."/>
            <person name="Yan J."/>
        </authorList>
    </citation>
    <scope>NUCLEOTIDE SEQUENCE [LARGE SCALE GENOMIC DNA]</scope>
    <source>
        <strain evidence="1">Ta-2019</strain>
    </source>
</reference>
<protein>
    <submittedName>
        <fullName evidence="1">Uncharacterized protein</fullName>
    </submittedName>
</protein>
<proteinExistence type="predicted"/>
<dbReference type="Proteomes" id="UP000824469">
    <property type="component" value="Unassembled WGS sequence"/>
</dbReference>
<sequence>LDQQFHMLMDLFENDEEFIELIGLRDYIPVGDNKKGFSIQLDTYEYFGEEEEMCGHLNKKVVSKSKNTLEKPCARNKHKSRSDKLFEALIEKLNEETMEKMSYPFKNDDELPKEVDLTLPPDPTQMEDASKMFLEETISVTMGLEEEPRMIKTLSSTIDGFCRAIKRICGYIFMDI</sequence>
<keyword evidence="2" id="KW-1185">Reference proteome</keyword>
<evidence type="ECO:0000313" key="1">
    <source>
        <dbReference type="EMBL" id="KAH9305557.1"/>
    </source>
</evidence>
<comment type="caution">
    <text evidence="1">The sequence shown here is derived from an EMBL/GenBank/DDBJ whole genome shotgun (WGS) entry which is preliminary data.</text>
</comment>
<dbReference type="AlphaFoldDB" id="A0AA38KUZ7"/>
<dbReference type="EMBL" id="JAHRHJ020000008">
    <property type="protein sequence ID" value="KAH9305557.1"/>
    <property type="molecule type" value="Genomic_DNA"/>
</dbReference>
<feature type="non-terminal residue" evidence="1">
    <location>
        <position position="176"/>
    </location>
</feature>